<organism evidence="6 7">
    <name type="scientific">Enhygromyxa salina</name>
    <dbReference type="NCBI Taxonomy" id="215803"/>
    <lineage>
        <taxon>Bacteria</taxon>
        <taxon>Pseudomonadati</taxon>
        <taxon>Myxococcota</taxon>
        <taxon>Polyangia</taxon>
        <taxon>Nannocystales</taxon>
        <taxon>Nannocystaceae</taxon>
        <taxon>Enhygromyxa</taxon>
    </lineage>
</organism>
<dbReference type="Proteomes" id="UP000031599">
    <property type="component" value="Unassembled WGS sequence"/>
</dbReference>
<evidence type="ECO:0000313" key="6">
    <source>
        <dbReference type="EMBL" id="KIG18200.1"/>
    </source>
</evidence>
<evidence type="ECO:0000256" key="1">
    <source>
        <dbReference type="ARBA" id="ARBA00008560"/>
    </source>
</evidence>
<dbReference type="NCBIfam" id="TIGR01031">
    <property type="entry name" value="rpmF_bact"/>
    <property type="match status" value="1"/>
</dbReference>
<dbReference type="GO" id="GO:0006412">
    <property type="term" value="P:translation"/>
    <property type="evidence" value="ECO:0007669"/>
    <property type="project" value="UniProtKB-UniRule"/>
</dbReference>
<dbReference type="InterPro" id="IPR002677">
    <property type="entry name" value="Ribosomal_bL32"/>
</dbReference>
<dbReference type="Pfam" id="PF01783">
    <property type="entry name" value="Ribosomal_L32p"/>
    <property type="match status" value="1"/>
</dbReference>
<dbReference type="GO" id="GO:0003735">
    <property type="term" value="F:structural constituent of ribosome"/>
    <property type="evidence" value="ECO:0007669"/>
    <property type="project" value="InterPro"/>
</dbReference>
<dbReference type="PANTHER" id="PTHR35534">
    <property type="entry name" value="50S RIBOSOMAL PROTEIN L32"/>
    <property type="match status" value="1"/>
</dbReference>
<evidence type="ECO:0000256" key="2">
    <source>
        <dbReference type="ARBA" id="ARBA00022980"/>
    </source>
</evidence>
<dbReference type="SUPFAM" id="SSF57829">
    <property type="entry name" value="Zn-binding ribosomal proteins"/>
    <property type="match status" value="1"/>
</dbReference>
<keyword evidence="2 5" id="KW-0689">Ribosomal protein</keyword>
<dbReference type="AlphaFoldDB" id="A0A0C2D9E4"/>
<dbReference type="EMBL" id="JMCC02000014">
    <property type="protein sequence ID" value="KIG18200.1"/>
    <property type="molecule type" value="Genomic_DNA"/>
</dbReference>
<sequence length="47" mass="5303">MRRANHDRRTAPVLSPCSNCGELMLSHRVCPACGFYKGREVIAVERD</sequence>
<dbReference type="InterPro" id="IPR044957">
    <property type="entry name" value="Ribosomal_bL32_bact"/>
</dbReference>
<evidence type="ECO:0000313" key="7">
    <source>
        <dbReference type="Proteomes" id="UP000031599"/>
    </source>
</evidence>
<comment type="similarity">
    <text evidence="1 5">Belongs to the bacterial ribosomal protein bL32 family.</text>
</comment>
<dbReference type="PANTHER" id="PTHR35534:SF1">
    <property type="entry name" value="LARGE RIBOSOMAL SUBUNIT PROTEIN BL32"/>
    <property type="match status" value="1"/>
</dbReference>
<dbReference type="InterPro" id="IPR011332">
    <property type="entry name" value="Ribosomal_zn-bd"/>
</dbReference>
<protein>
    <recommendedName>
        <fullName evidence="4 5">Large ribosomal subunit protein bL32</fullName>
    </recommendedName>
</protein>
<evidence type="ECO:0000256" key="5">
    <source>
        <dbReference type="HAMAP-Rule" id="MF_00340"/>
    </source>
</evidence>
<dbReference type="HAMAP" id="MF_00340">
    <property type="entry name" value="Ribosomal_bL32"/>
    <property type="match status" value="1"/>
</dbReference>
<reference evidence="6 7" key="1">
    <citation type="submission" date="2014-12" db="EMBL/GenBank/DDBJ databases">
        <title>Genome assembly of Enhygromyxa salina DSM 15201.</title>
        <authorList>
            <person name="Sharma G."/>
            <person name="Subramanian S."/>
        </authorList>
    </citation>
    <scope>NUCLEOTIDE SEQUENCE [LARGE SCALE GENOMIC DNA]</scope>
    <source>
        <strain evidence="6 7">DSM 15201</strain>
    </source>
</reference>
<name>A0A0C2D9E4_9BACT</name>
<accession>A0A0C2D9E4</accession>
<gene>
    <name evidence="5" type="primary">rpmF</name>
    <name evidence="6" type="ORF">DB30_01704</name>
</gene>
<evidence type="ECO:0000256" key="3">
    <source>
        <dbReference type="ARBA" id="ARBA00023274"/>
    </source>
</evidence>
<comment type="caution">
    <text evidence="6">The sequence shown here is derived from an EMBL/GenBank/DDBJ whole genome shotgun (WGS) entry which is preliminary data.</text>
</comment>
<evidence type="ECO:0000256" key="4">
    <source>
        <dbReference type="ARBA" id="ARBA00035178"/>
    </source>
</evidence>
<dbReference type="GO" id="GO:0015934">
    <property type="term" value="C:large ribosomal subunit"/>
    <property type="evidence" value="ECO:0007669"/>
    <property type="project" value="InterPro"/>
</dbReference>
<keyword evidence="3 5" id="KW-0687">Ribonucleoprotein</keyword>
<proteinExistence type="inferred from homology"/>